<accession>A0ABQ4ULR7</accession>
<dbReference type="Gene3D" id="3.40.50.300">
    <property type="entry name" value="P-loop containing nucleotide triphosphate hydrolases"/>
    <property type="match status" value="2"/>
</dbReference>
<reference evidence="2" key="1">
    <citation type="journal article" date="2021" name="Front. Microbiol.">
        <title>Comprehensive Comparative Genomics and Phenotyping of Methylobacterium Species.</title>
        <authorList>
            <person name="Alessa O."/>
            <person name="Ogura Y."/>
            <person name="Fujitani Y."/>
            <person name="Takami H."/>
            <person name="Hayashi T."/>
            <person name="Sahin N."/>
            <person name="Tani A."/>
        </authorList>
    </citation>
    <scope>NUCLEOTIDE SEQUENCE</scope>
    <source>
        <strain evidence="2">NBRC 15686</strain>
    </source>
</reference>
<dbReference type="Pfam" id="PF13304">
    <property type="entry name" value="AAA_21"/>
    <property type="match status" value="1"/>
</dbReference>
<dbReference type="Proteomes" id="UP001055039">
    <property type="component" value="Unassembled WGS sequence"/>
</dbReference>
<evidence type="ECO:0000313" key="3">
    <source>
        <dbReference type="Proteomes" id="UP001055039"/>
    </source>
</evidence>
<dbReference type="PIRSF" id="PIRSF029347">
    <property type="entry name" value="RecF"/>
    <property type="match status" value="1"/>
</dbReference>
<dbReference type="SUPFAM" id="SSF52540">
    <property type="entry name" value="P-loop containing nucleoside triphosphate hydrolases"/>
    <property type="match status" value="1"/>
</dbReference>
<evidence type="ECO:0000259" key="1">
    <source>
        <dbReference type="Pfam" id="PF13304"/>
    </source>
</evidence>
<keyword evidence="3" id="KW-1185">Reference proteome</keyword>
<reference evidence="2" key="2">
    <citation type="submission" date="2021-08" db="EMBL/GenBank/DDBJ databases">
        <authorList>
            <person name="Tani A."/>
            <person name="Ola A."/>
            <person name="Ogura Y."/>
            <person name="Katsura K."/>
            <person name="Hayashi T."/>
        </authorList>
    </citation>
    <scope>NUCLEOTIDE SEQUENCE</scope>
    <source>
        <strain evidence="2">NBRC 15686</strain>
    </source>
</reference>
<dbReference type="InterPro" id="IPR014555">
    <property type="entry name" value="RecF-like"/>
</dbReference>
<dbReference type="PANTHER" id="PTHR32182:SF25">
    <property type="entry name" value="SLR1056 PROTEIN"/>
    <property type="match status" value="1"/>
</dbReference>
<proteinExistence type="predicted"/>
<feature type="domain" description="ATPase AAA-type core" evidence="1">
    <location>
        <begin position="266"/>
        <end position="345"/>
    </location>
</feature>
<dbReference type="PANTHER" id="PTHR32182">
    <property type="entry name" value="DNA REPLICATION AND REPAIR PROTEIN RECF"/>
    <property type="match status" value="1"/>
</dbReference>
<organism evidence="2 3">
    <name type="scientific">Methylorubrum aminovorans</name>
    <dbReference type="NCBI Taxonomy" id="269069"/>
    <lineage>
        <taxon>Bacteria</taxon>
        <taxon>Pseudomonadati</taxon>
        <taxon>Pseudomonadota</taxon>
        <taxon>Alphaproteobacteria</taxon>
        <taxon>Hyphomicrobiales</taxon>
        <taxon>Methylobacteriaceae</taxon>
        <taxon>Methylorubrum</taxon>
    </lineage>
</organism>
<dbReference type="EMBL" id="BPRC01000033">
    <property type="protein sequence ID" value="GJE67767.1"/>
    <property type="molecule type" value="Genomic_DNA"/>
</dbReference>
<dbReference type="InterPro" id="IPR027417">
    <property type="entry name" value="P-loop_NTPase"/>
</dbReference>
<dbReference type="RefSeq" id="WP_238228694.1">
    <property type="nucleotide sequence ID" value="NZ_BAAADH010000049.1"/>
</dbReference>
<evidence type="ECO:0000313" key="2">
    <source>
        <dbReference type="EMBL" id="GJE67767.1"/>
    </source>
</evidence>
<comment type="caution">
    <text evidence="2">The sequence shown here is derived from an EMBL/GenBank/DDBJ whole genome shotgun (WGS) entry which is preliminary data.</text>
</comment>
<name>A0ABQ4ULR7_9HYPH</name>
<protein>
    <recommendedName>
        <fullName evidence="1">ATPase AAA-type core domain-containing protein</fullName>
    </recommendedName>
</protein>
<sequence>MPTVREIEAAGYRSLRSLRFPVGPLSVFVGGNGTGKTNLYRVLSLLQAAAAGSLTRALAAEGGMESVLWAGPRRKGEPARVRLSAELFDDATGHAYTYAVEVGLVPQVGSATYGAGFALEPQVKTERLTVQAGTRPVTVLDRDGPAGFVRDEEGRKRPFGTDLLPTETALAALQDAVRFPELQIVRQALGAWRFYHDVRTDAGSPLRRPCLAVTTPTLASDGADLAAVFATLAHIRGDTADLDAAFADAFSGARLVVPTPDREARFGVIFSEYLKRIFEPSELSDGTLRYLALAGALLAYRLPPFLALNEPEASLHPDLMEPLARMIVGASKRSQVWLVTHSERLAAAVAEQGGVRPRLVLKREGATGIDGLRRSGAFSDEDE</sequence>
<dbReference type="InterPro" id="IPR003959">
    <property type="entry name" value="ATPase_AAA_core"/>
</dbReference>
<gene>
    <name evidence="2" type="ORF">LNAOJCKE_5000</name>
</gene>